<accession>A0A328A2N2</accession>
<reference evidence="1 2" key="1">
    <citation type="journal article" date="2018" name="Front. Microbiol.">
        <title>Description and Comparative Genomics of Macrococcus caseolyticus subsp. hominis subsp. nov., Macrococcus goetzii sp. nov., Macrococcus epidermidis sp. nov., and Macrococcus bohemicus sp. nov., Novel Macrococci From Human Clinical Material With Virulence Potential and Suspected Uptake of Foreign DNA by Natural Transformation.</title>
        <authorList>
            <person name="Maslanova I."/>
            <person name="Wertheimer Z."/>
            <person name="Sedlacek I."/>
            <person name="Svec P."/>
            <person name="Indrakova A."/>
            <person name="Kovarovic V."/>
            <person name="Schumann P."/>
            <person name="Sproer C."/>
            <person name="Kralova S."/>
            <person name="Sedo O."/>
            <person name="Kristofova L."/>
            <person name="Vrbovska V."/>
            <person name="Fuzik T."/>
            <person name="Petras P."/>
            <person name="Zdrahal Z."/>
            <person name="Ruzickova V."/>
            <person name="Doskar J."/>
            <person name="Pantucek R."/>
        </authorList>
    </citation>
    <scope>NUCLEOTIDE SEQUENCE [LARGE SCALE GENOMIC DNA]</scope>
    <source>
        <strain evidence="1 2">03/115</strain>
        <plasmid evidence="1">pZKMB2</plasmid>
    </source>
</reference>
<name>A0A328A2N2_9STAP</name>
<evidence type="ECO:0000313" key="1">
    <source>
        <dbReference type="EMBL" id="RAK47688.1"/>
    </source>
</evidence>
<protein>
    <recommendedName>
        <fullName evidence="3">HMA domain-containing protein</fullName>
    </recommendedName>
</protein>
<organism evidence="1 2">
    <name type="scientific">Macrococcoides bohemicum</name>
    <dbReference type="NCBI Taxonomy" id="1903056"/>
    <lineage>
        <taxon>Bacteria</taxon>
        <taxon>Bacillati</taxon>
        <taxon>Bacillota</taxon>
        <taxon>Bacilli</taxon>
        <taxon>Bacillales</taxon>
        <taxon>Staphylococcaceae</taxon>
        <taxon>Macrococcoides</taxon>
    </lineage>
</organism>
<evidence type="ECO:0000313" key="2">
    <source>
        <dbReference type="Proteomes" id="UP000249579"/>
    </source>
</evidence>
<dbReference type="RefSeq" id="WP_111744487.1">
    <property type="nucleotide sequence ID" value="NZ_CM009973.1"/>
</dbReference>
<dbReference type="Proteomes" id="UP000249579">
    <property type="component" value="Plasmid pZKMB2"/>
</dbReference>
<keyword evidence="1" id="KW-0614">Plasmid</keyword>
<dbReference type="AlphaFoldDB" id="A0A328A2N2"/>
<evidence type="ECO:0008006" key="3">
    <source>
        <dbReference type="Google" id="ProtNLM"/>
    </source>
</evidence>
<gene>
    <name evidence="1" type="ORF">BHX94_12595</name>
</gene>
<comment type="caution">
    <text evidence="1">The sequence shown here is derived from an EMBL/GenBank/DDBJ whole genome shotgun (WGS) entry which is preliminary data.</text>
</comment>
<geneLocation type="plasmid" evidence="2">
    <name>pzkmb2</name>
</geneLocation>
<sequence>MIIRINRFCICISLILYFNIFVPFDSQAESLKEEKYYTIMVDNNKEFSKIKKIISKYNSKVVYEVQELYILQIKGSESDVQKIKKNLKYL</sequence>
<proteinExistence type="predicted"/>
<dbReference type="EMBL" id="PZJG01000031">
    <property type="protein sequence ID" value="RAK47688.1"/>
    <property type="molecule type" value="Genomic_DNA"/>
</dbReference>